<dbReference type="AlphaFoldDB" id="A0A0C9WCC8"/>
<accession>A0A0C9WCC8</accession>
<evidence type="ECO:0000313" key="4">
    <source>
        <dbReference type="Proteomes" id="UP000053820"/>
    </source>
</evidence>
<sequence length="198" mass="21915">MSFNRSPSLSQSPPPKVNKTILQRQYREKEGESFNLLRDAIKELTGEDPGTRSEILSKATQLLRSLGAENRRLKQQDTPSRSELLPPLFSPGSPHPGSSFGMVVGNSYETLTQLDYPIPQSQYNLLGNCEYPSASGFPPAQSATHQNHMSRYDFFRDMGSNTGRNAAPMPEIDLLCQGIDNQPDSQYPQPSGSGGNYY</sequence>
<feature type="domain" description="BHLH" evidence="2">
    <location>
        <begin position="14"/>
        <end position="66"/>
    </location>
</feature>
<proteinExistence type="predicted"/>
<dbReference type="HOGENOM" id="CLU_1378297_0_0_1"/>
<dbReference type="OrthoDB" id="2680604at2759"/>
<dbReference type="InterPro" id="IPR036638">
    <property type="entry name" value="HLH_DNA-bd_sf"/>
</dbReference>
<organism evidence="3 4">
    <name type="scientific">Hydnomerulius pinastri MD-312</name>
    <dbReference type="NCBI Taxonomy" id="994086"/>
    <lineage>
        <taxon>Eukaryota</taxon>
        <taxon>Fungi</taxon>
        <taxon>Dikarya</taxon>
        <taxon>Basidiomycota</taxon>
        <taxon>Agaricomycotina</taxon>
        <taxon>Agaricomycetes</taxon>
        <taxon>Agaricomycetidae</taxon>
        <taxon>Boletales</taxon>
        <taxon>Boletales incertae sedis</taxon>
        <taxon>Leucogyrophana</taxon>
    </lineage>
</organism>
<evidence type="ECO:0000256" key="1">
    <source>
        <dbReference type="SAM" id="MobiDB-lite"/>
    </source>
</evidence>
<evidence type="ECO:0000259" key="2">
    <source>
        <dbReference type="PROSITE" id="PS50888"/>
    </source>
</evidence>
<feature type="region of interest" description="Disordered" evidence="1">
    <location>
        <begin position="177"/>
        <end position="198"/>
    </location>
</feature>
<gene>
    <name evidence="3" type="ORF">HYDPIDRAFT_42515</name>
</gene>
<keyword evidence="4" id="KW-1185">Reference proteome</keyword>
<name>A0A0C9WCC8_9AGAM</name>
<dbReference type="InterPro" id="IPR011598">
    <property type="entry name" value="bHLH_dom"/>
</dbReference>
<reference evidence="3 4" key="1">
    <citation type="submission" date="2014-04" db="EMBL/GenBank/DDBJ databases">
        <title>Evolutionary Origins and Diversification of the Mycorrhizal Mutualists.</title>
        <authorList>
            <consortium name="DOE Joint Genome Institute"/>
            <consortium name="Mycorrhizal Genomics Consortium"/>
            <person name="Kohler A."/>
            <person name="Kuo A."/>
            <person name="Nagy L.G."/>
            <person name="Floudas D."/>
            <person name="Copeland A."/>
            <person name="Barry K.W."/>
            <person name="Cichocki N."/>
            <person name="Veneault-Fourrey C."/>
            <person name="LaButti K."/>
            <person name="Lindquist E.A."/>
            <person name="Lipzen A."/>
            <person name="Lundell T."/>
            <person name="Morin E."/>
            <person name="Murat C."/>
            <person name="Riley R."/>
            <person name="Ohm R."/>
            <person name="Sun H."/>
            <person name="Tunlid A."/>
            <person name="Henrissat B."/>
            <person name="Grigoriev I.V."/>
            <person name="Hibbett D.S."/>
            <person name="Martin F."/>
        </authorList>
    </citation>
    <scope>NUCLEOTIDE SEQUENCE [LARGE SCALE GENOMIC DNA]</scope>
    <source>
        <strain evidence="3 4">MD-312</strain>
    </source>
</reference>
<feature type="compositionally biased region" description="Polar residues" evidence="1">
    <location>
        <begin position="1"/>
        <end position="11"/>
    </location>
</feature>
<feature type="compositionally biased region" description="Polar residues" evidence="1">
    <location>
        <begin position="179"/>
        <end position="191"/>
    </location>
</feature>
<dbReference type="SUPFAM" id="SSF47459">
    <property type="entry name" value="HLH, helix-loop-helix DNA-binding domain"/>
    <property type="match status" value="1"/>
</dbReference>
<evidence type="ECO:0000313" key="3">
    <source>
        <dbReference type="EMBL" id="KIJ61537.1"/>
    </source>
</evidence>
<feature type="region of interest" description="Disordered" evidence="1">
    <location>
        <begin position="1"/>
        <end position="23"/>
    </location>
</feature>
<protein>
    <recommendedName>
        <fullName evidence="2">BHLH domain-containing protein</fullName>
    </recommendedName>
</protein>
<dbReference type="Proteomes" id="UP000053820">
    <property type="component" value="Unassembled WGS sequence"/>
</dbReference>
<dbReference type="PROSITE" id="PS50888">
    <property type="entry name" value="BHLH"/>
    <property type="match status" value="1"/>
</dbReference>
<dbReference type="Gene3D" id="4.10.280.10">
    <property type="entry name" value="Helix-loop-helix DNA-binding domain"/>
    <property type="match status" value="1"/>
</dbReference>
<dbReference type="GO" id="GO:0046983">
    <property type="term" value="F:protein dimerization activity"/>
    <property type="evidence" value="ECO:0007669"/>
    <property type="project" value="InterPro"/>
</dbReference>
<dbReference type="EMBL" id="KN839861">
    <property type="protein sequence ID" value="KIJ61537.1"/>
    <property type="molecule type" value="Genomic_DNA"/>
</dbReference>